<dbReference type="Pfam" id="PF20236">
    <property type="entry name" value="DUF6593"/>
    <property type="match status" value="1"/>
</dbReference>
<dbReference type="OrthoDB" id="3360976at2759"/>
<dbReference type="KEGG" id="cput:CONPUDRAFT_80209"/>
<evidence type="ECO:0000313" key="4">
    <source>
        <dbReference type="Proteomes" id="UP000053558"/>
    </source>
</evidence>
<proteinExistence type="predicted"/>
<dbReference type="AlphaFoldDB" id="A0A5M3N4F5"/>
<feature type="non-terminal residue" evidence="3">
    <location>
        <position position="1"/>
    </location>
</feature>
<evidence type="ECO:0000313" key="3">
    <source>
        <dbReference type="EMBL" id="EIW85791.1"/>
    </source>
</evidence>
<sequence length="196" mass="21686">MALKLDLSSLDPLKTTLTSPDGTARFTTETDAGPEKKTRVTLIKKVGTESMTDWSTEIGRVEWQEDQDIMPAVMLGDRVLDMTKTGGKFTSPEKFQASDGEWYEWRIQSMQPTLVPLSTGVGHVATFSSSTHRSGLKKVHTASLFIAPEGMHLLDEIVITFVYFLARWRNREAARERKNGINPLAWIGIGSSGGAI</sequence>
<evidence type="ECO:0000259" key="2">
    <source>
        <dbReference type="Pfam" id="PF20236"/>
    </source>
</evidence>
<dbReference type="RefSeq" id="XP_007764345.1">
    <property type="nucleotide sequence ID" value="XM_007766155.1"/>
</dbReference>
<gene>
    <name evidence="3" type="ORF">CONPUDRAFT_80209</name>
</gene>
<organism evidence="3 4">
    <name type="scientific">Coniophora puteana (strain RWD-64-598)</name>
    <name type="common">Brown rot fungus</name>
    <dbReference type="NCBI Taxonomy" id="741705"/>
    <lineage>
        <taxon>Eukaryota</taxon>
        <taxon>Fungi</taxon>
        <taxon>Dikarya</taxon>
        <taxon>Basidiomycota</taxon>
        <taxon>Agaricomycotina</taxon>
        <taxon>Agaricomycetes</taxon>
        <taxon>Agaricomycetidae</taxon>
        <taxon>Boletales</taxon>
        <taxon>Coniophorineae</taxon>
        <taxon>Coniophoraceae</taxon>
        <taxon>Coniophora</taxon>
    </lineage>
</organism>
<dbReference type="GeneID" id="19210050"/>
<protein>
    <recommendedName>
        <fullName evidence="2">DUF6593 domain-containing protein</fullName>
    </recommendedName>
</protein>
<name>A0A5M3N4F5_CONPW</name>
<dbReference type="OMA" id="WSTEIGR"/>
<dbReference type="Proteomes" id="UP000053558">
    <property type="component" value="Unassembled WGS sequence"/>
</dbReference>
<dbReference type="InterPro" id="IPR046528">
    <property type="entry name" value="DUF6593"/>
</dbReference>
<evidence type="ECO:0000256" key="1">
    <source>
        <dbReference type="SAM" id="MobiDB-lite"/>
    </source>
</evidence>
<feature type="region of interest" description="Disordered" evidence="1">
    <location>
        <begin position="16"/>
        <end position="35"/>
    </location>
</feature>
<reference evidence="4" key="1">
    <citation type="journal article" date="2012" name="Science">
        <title>The Paleozoic origin of enzymatic lignin decomposition reconstructed from 31 fungal genomes.</title>
        <authorList>
            <person name="Floudas D."/>
            <person name="Binder M."/>
            <person name="Riley R."/>
            <person name="Barry K."/>
            <person name="Blanchette R.A."/>
            <person name="Henrissat B."/>
            <person name="Martinez A.T."/>
            <person name="Otillar R."/>
            <person name="Spatafora J.W."/>
            <person name="Yadav J.S."/>
            <person name="Aerts A."/>
            <person name="Benoit I."/>
            <person name="Boyd A."/>
            <person name="Carlson A."/>
            <person name="Copeland A."/>
            <person name="Coutinho P.M."/>
            <person name="de Vries R.P."/>
            <person name="Ferreira P."/>
            <person name="Findley K."/>
            <person name="Foster B."/>
            <person name="Gaskell J."/>
            <person name="Glotzer D."/>
            <person name="Gorecki P."/>
            <person name="Heitman J."/>
            <person name="Hesse C."/>
            <person name="Hori C."/>
            <person name="Igarashi K."/>
            <person name="Jurgens J.A."/>
            <person name="Kallen N."/>
            <person name="Kersten P."/>
            <person name="Kohler A."/>
            <person name="Kuees U."/>
            <person name="Kumar T.K.A."/>
            <person name="Kuo A."/>
            <person name="LaButti K."/>
            <person name="Larrondo L.F."/>
            <person name="Lindquist E."/>
            <person name="Ling A."/>
            <person name="Lombard V."/>
            <person name="Lucas S."/>
            <person name="Lundell T."/>
            <person name="Martin R."/>
            <person name="McLaughlin D.J."/>
            <person name="Morgenstern I."/>
            <person name="Morin E."/>
            <person name="Murat C."/>
            <person name="Nagy L.G."/>
            <person name="Nolan M."/>
            <person name="Ohm R.A."/>
            <person name="Patyshakuliyeva A."/>
            <person name="Rokas A."/>
            <person name="Ruiz-Duenas F.J."/>
            <person name="Sabat G."/>
            <person name="Salamov A."/>
            <person name="Samejima M."/>
            <person name="Schmutz J."/>
            <person name="Slot J.C."/>
            <person name="St John F."/>
            <person name="Stenlid J."/>
            <person name="Sun H."/>
            <person name="Sun S."/>
            <person name="Syed K."/>
            <person name="Tsang A."/>
            <person name="Wiebenga A."/>
            <person name="Young D."/>
            <person name="Pisabarro A."/>
            <person name="Eastwood D.C."/>
            <person name="Martin F."/>
            <person name="Cullen D."/>
            <person name="Grigoriev I.V."/>
            <person name="Hibbett D.S."/>
        </authorList>
    </citation>
    <scope>NUCLEOTIDE SEQUENCE [LARGE SCALE GENOMIC DNA]</scope>
    <source>
        <strain evidence="4">RWD-64-598 SS2</strain>
    </source>
</reference>
<keyword evidence="4" id="KW-1185">Reference proteome</keyword>
<dbReference type="EMBL" id="JH711574">
    <property type="protein sequence ID" value="EIW85791.1"/>
    <property type="molecule type" value="Genomic_DNA"/>
</dbReference>
<accession>A0A5M3N4F5</accession>
<comment type="caution">
    <text evidence="3">The sequence shown here is derived from an EMBL/GenBank/DDBJ whole genome shotgun (WGS) entry which is preliminary data.</text>
</comment>
<feature type="domain" description="DUF6593" evidence="2">
    <location>
        <begin position="11"/>
        <end position="169"/>
    </location>
</feature>